<feature type="transmembrane region" description="Helical" evidence="7">
    <location>
        <begin position="109"/>
        <end position="126"/>
    </location>
</feature>
<organism evidence="8 9">
    <name type="scientific">Halobacillus seohaensis</name>
    <dbReference type="NCBI Taxonomy" id="447421"/>
    <lineage>
        <taxon>Bacteria</taxon>
        <taxon>Bacillati</taxon>
        <taxon>Bacillota</taxon>
        <taxon>Bacilli</taxon>
        <taxon>Bacillales</taxon>
        <taxon>Bacillaceae</taxon>
        <taxon>Halobacillus</taxon>
    </lineage>
</organism>
<reference evidence="9" key="1">
    <citation type="journal article" date="2019" name="Int. J. Syst. Evol. Microbiol.">
        <title>The Global Catalogue of Microorganisms (GCM) 10K type strain sequencing project: providing services to taxonomists for standard genome sequencing and annotation.</title>
        <authorList>
            <consortium name="The Broad Institute Genomics Platform"/>
            <consortium name="The Broad Institute Genome Sequencing Center for Infectious Disease"/>
            <person name="Wu L."/>
            <person name="Ma J."/>
        </authorList>
    </citation>
    <scope>NUCLEOTIDE SEQUENCE [LARGE SCALE GENOMIC DNA]</scope>
    <source>
        <strain evidence="9">CGMCC 4.1621</strain>
    </source>
</reference>
<dbReference type="PANTHER" id="PTHR43663">
    <property type="entry name" value="CHROMATE TRANSPORT PROTEIN-RELATED"/>
    <property type="match status" value="1"/>
</dbReference>
<feature type="transmembrane region" description="Helical" evidence="7">
    <location>
        <begin position="146"/>
        <end position="175"/>
    </location>
</feature>
<dbReference type="Pfam" id="PF02417">
    <property type="entry name" value="Chromate_transp"/>
    <property type="match status" value="1"/>
</dbReference>
<feature type="transmembrane region" description="Helical" evidence="7">
    <location>
        <begin position="46"/>
        <end position="66"/>
    </location>
</feature>
<accession>A0ABW2ET73</accession>
<feature type="transmembrane region" description="Helical" evidence="7">
    <location>
        <begin position="72"/>
        <end position="97"/>
    </location>
</feature>
<keyword evidence="5 7" id="KW-1133">Transmembrane helix</keyword>
<name>A0ABW2ET73_9BACI</name>
<evidence type="ECO:0000256" key="4">
    <source>
        <dbReference type="ARBA" id="ARBA00022692"/>
    </source>
</evidence>
<evidence type="ECO:0000256" key="6">
    <source>
        <dbReference type="ARBA" id="ARBA00023136"/>
    </source>
</evidence>
<comment type="subcellular location">
    <subcellularLocation>
        <location evidence="1">Cell membrane</location>
        <topology evidence="1">Multi-pass membrane protein</topology>
    </subcellularLocation>
</comment>
<dbReference type="InterPro" id="IPR003370">
    <property type="entry name" value="Chromate_transpt"/>
</dbReference>
<keyword evidence="9" id="KW-1185">Reference proteome</keyword>
<keyword evidence="4 7" id="KW-0812">Transmembrane</keyword>
<protein>
    <submittedName>
        <fullName evidence="8">Chromate transporter</fullName>
    </submittedName>
</protein>
<dbReference type="RefSeq" id="WP_204711253.1">
    <property type="nucleotide sequence ID" value="NZ_JBHSZV010000067.1"/>
</dbReference>
<evidence type="ECO:0000256" key="3">
    <source>
        <dbReference type="ARBA" id="ARBA00022475"/>
    </source>
</evidence>
<evidence type="ECO:0000256" key="2">
    <source>
        <dbReference type="ARBA" id="ARBA00005262"/>
    </source>
</evidence>
<evidence type="ECO:0000256" key="1">
    <source>
        <dbReference type="ARBA" id="ARBA00004651"/>
    </source>
</evidence>
<proteinExistence type="inferred from homology"/>
<dbReference type="EMBL" id="JBHSZV010000067">
    <property type="protein sequence ID" value="MFC7064196.1"/>
    <property type="molecule type" value="Genomic_DNA"/>
</dbReference>
<evidence type="ECO:0000256" key="7">
    <source>
        <dbReference type="SAM" id="Phobius"/>
    </source>
</evidence>
<evidence type="ECO:0000256" key="5">
    <source>
        <dbReference type="ARBA" id="ARBA00022989"/>
    </source>
</evidence>
<comment type="similarity">
    <text evidence="2">Belongs to the chromate ion transporter (CHR) (TC 2.A.51) family.</text>
</comment>
<dbReference type="Proteomes" id="UP001596410">
    <property type="component" value="Unassembled WGS sequence"/>
</dbReference>
<comment type="caution">
    <text evidence="8">The sequence shown here is derived from an EMBL/GenBank/DDBJ whole genome shotgun (WGS) entry which is preliminary data.</text>
</comment>
<evidence type="ECO:0000313" key="8">
    <source>
        <dbReference type="EMBL" id="MFC7064196.1"/>
    </source>
</evidence>
<dbReference type="PANTHER" id="PTHR43663:SF1">
    <property type="entry name" value="CHROMATE TRANSPORTER"/>
    <property type="match status" value="1"/>
</dbReference>
<feature type="transmembrane region" description="Helical" evidence="7">
    <location>
        <begin position="6"/>
        <end position="25"/>
    </location>
</feature>
<gene>
    <name evidence="8" type="ORF">ACFQIC_20600</name>
</gene>
<evidence type="ECO:0000313" key="9">
    <source>
        <dbReference type="Proteomes" id="UP001596410"/>
    </source>
</evidence>
<keyword evidence="6 7" id="KW-0472">Membrane</keyword>
<dbReference type="InterPro" id="IPR052518">
    <property type="entry name" value="CHR_Transporter"/>
</dbReference>
<keyword evidence="3" id="KW-1003">Cell membrane</keyword>
<sequence length="177" mass="19252">MLFFYLFIEFFTIGLFGFGGGYAMIPLMEQAVREHQWLSQQQFTDIIAIAGSAPGPIATNSALFIGYQTSGIGGAIIAAGSNLLPSLIIVLLLIKVIARNAQTQLLSRSLYGIHPVITALILYAGIRMGVQNDIFSQSAEYPQYFIMILAITLLYKKVSPVWVIGISGVLGMLIYGL</sequence>